<dbReference type="EMBL" id="GGEC01000970">
    <property type="protein sequence ID" value="MBW81453.1"/>
    <property type="molecule type" value="Transcribed_RNA"/>
</dbReference>
<proteinExistence type="predicted"/>
<reference evidence="1" key="1">
    <citation type="submission" date="2018-02" db="EMBL/GenBank/DDBJ databases">
        <title>Rhizophora mucronata_Transcriptome.</title>
        <authorList>
            <person name="Meera S.P."/>
            <person name="Sreeshan A."/>
            <person name="Augustine A."/>
        </authorList>
    </citation>
    <scope>NUCLEOTIDE SEQUENCE</scope>
    <source>
        <tissue evidence="1">Leaf</tissue>
    </source>
</reference>
<sequence>MLEYCLTTCQLSLHVQLEQK</sequence>
<organism evidence="1">
    <name type="scientific">Rhizophora mucronata</name>
    <name type="common">Asiatic mangrove</name>
    <dbReference type="NCBI Taxonomy" id="61149"/>
    <lineage>
        <taxon>Eukaryota</taxon>
        <taxon>Viridiplantae</taxon>
        <taxon>Streptophyta</taxon>
        <taxon>Embryophyta</taxon>
        <taxon>Tracheophyta</taxon>
        <taxon>Spermatophyta</taxon>
        <taxon>Magnoliopsida</taxon>
        <taxon>eudicotyledons</taxon>
        <taxon>Gunneridae</taxon>
        <taxon>Pentapetalae</taxon>
        <taxon>rosids</taxon>
        <taxon>fabids</taxon>
        <taxon>Malpighiales</taxon>
        <taxon>Rhizophoraceae</taxon>
        <taxon>Rhizophora</taxon>
    </lineage>
</organism>
<accession>A0A2P2IJR0</accession>
<protein>
    <submittedName>
        <fullName evidence="1">Uncharacterized protein</fullName>
    </submittedName>
</protein>
<dbReference type="AlphaFoldDB" id="A0A2P2IJR0"/>
<evidence type="ECO:0000313" key="1">
    <source>
        <dbReference type="EMBL" id="MBW81453.1"/>
    </source>
</evidence>
<name>A0A2P2IJR0_RHIMU</name>